<dbReference type="InterPro" id="IPR050323">
    <property type="entry name" value="Ribosomal_protein_uL10"/>
</dbReference>
<name>A0A8T3VW35_METOL</name>
<evidence type="ECO:0000256" key="3">
    <source>
        <dbReference type="ARBA" id="ARBA00022884"/>
    </source>
</evidence>
<reference evidence="9" key="1">
    <citation type="submission" date="2019-04" db="EMBL/GenBank/DDBJ databases">
        <title>Evolution of Biomass-Degrading Anaerobic Consortia Revealed by Metagenomics.</title>
        <authorList>
            <person name="Peng X."/>
        </authorList>
    </citation>
    <scope>NUCLEOTIDE SEQUENCE</scope>
    <source>
        <strain evidence="9">SIG14</strain>
    </source>
</reference>
<sequence>MAHVAEWKKEEVNELKGLIESAEVVGVVNLLNIPARQLQEMRKTLAGKATIRLSKINLMKLALEDCDNEKANITGLSDFMEGQPALVCTDMNPFRLYKILEDSKTSAPAKAGATAPDDIVVPAGDTGFPPGPFLGDLQQIGVPAKIDKGKIVVSKDTVVVKAGEEVSKQVAAALTRMDIKPMEVGMDLKAVYEEGSIFKADVLAIDEEETIADIQTAFTKAFNLSVFSAFPTSQTISTIISTAHTKAYNVAIEAAIPTDKTSDMLIALANAKMLALAGELSSDAIDEEIANKLANVAVAAAPVVEEAAEEEEEEPEEEEDKSEETAALGLGALFG</sequence>
<dbReference type="Pfam" id="PF00466">
    <property type="entry name" value="Ribosomal_L10"/>
    <property type="match status" value="1"/>
</dbReference>
<comment type="caution">
    <text evidence="9">The sequence shown here is derived from an EMBL/GenBank/DDBJ whole genome shotgun (WGS) entry which is preliminary data.</text>
</comment>
<dbReference type="PANTHER" id="PTHR45699:SF3">
    <property type="entry name" value="LARGE RIBOSOMAL SUBUNIT PROTEIN UL10"/>
    <property type="match status" value="1"/>
</dbReference>
<dbReference type="CDD" id="cd05795">
    <property type="entry name" value="Ribosomal_P0_L10e"/>
    <property type="match status" value="1"/>
</dbReference>
<dbReference type="Proteomes" id="UP000732619">
    <property type="component" value="Unassembled WGS sequence"/>
</dbReference>
<comment type="function">
    <text evidence="6">Forms part of the ribosomal stalk, playing a central role in the interaction of the ribosome with GTP-bound translation factors.</text>
</comment>
<evidence type="ECO:0000256" key="1">
    <source>
        <dbReference type="ARBA" id="ARBA00008889"/>
    </source>
</evidence>
<dbReference type="InterPro" id="IPR040637">
    <property type="entry name" value="Ribosomal_uL10-like_insert"/>
</dbReference>
<protein>
    <recommendedName>
        <fullName evidence="6">Large ribosomal subunit protein uL10</fullName>
    </recommendedName>
    <alternativeName>
        <fullName evidence="6">Acidic ribosomal protein P0 homolog</fullName>
    </alternativeName>
</protein>
<dbReference type="GO" id="GO:0022625">
    <property type="term" value="C:cytosolic large ribosomal subunit"/>
    <property type="evidence" value="ECO:0007669"/>
    <property type="project" value="TreeGrafter"/>
</dbReference>
<dbReference type="SUPFAM" id="SSF160369">
    <property type="entry name" value="Ribosomal protein L10-like"/>
    <property type="match status" value="1"/>
</dbReference>
<accession>A0A8T3VW35</accession>
<dbReference type="FunFam" id="3.90.105.20:FF:000001">
    <property type="entry name" value="60S acidic ribosomal protein P0"/>
    <property type="match status" value="1"/>
</dbReference>
<dbReference type="GO" id="GO:0003735">
    <property type="term" value="F:structural constituent of ribosome"/>
    <property type="evidence" value="ECO:0007669"/>
    <property type="project" value="TreeGrafter"/>
</dbReference>
<feature type="compositionally biased region" description="Acidic residues" evidence="7">
    <location>
        <begin position="306"/>
        <end position="322"/>
    </location>
</feature>
<dbReference type="NCBIfam" id="NF003098">
    <property type="entry name" value="PRK04019.1-5"/>
    <property type="match status" value="1"/>
</dbReference>
<dbReference type="GO" id="GO:0002181">
    <property type="term" value="P:cytoplasmic translation"/>
    <property type="evidence" value="ECO:0007669"/>
    <property type="project" value="TreeGrafter"/>
</dbReference>
<keyword evidence="3 6" id="KW-0694">RNA-binding</keyword>
<dbReference type="InterPro" id="IPR022909">
    <property type="entry name" value="Ribosomal_uL10_arc"/>
</dbReference>
<dbReference type="InterPro" id="IPR001790">
    <property type="entry name" value="Ribosomal_uL10"/>
</dbReference>
<comment type="subunit">
    <text evidence="6">Part of the 50S ribosomal subunit. Forms part of the ribosomal stalk which helps the ribosome interact with GTP-bound translation factors. Forms a heptameric L10(L12)2(L12)2(L12)2 complex, where L10 forms an elongated spine to which the L12 dimers bind in a sequential fashion.</text>
</comment>
<dbReference type="HAMAP" id="MF_00280">
    <property type="entry name" value="Ribosomal_uL10_arch"/>
    <property type="match status" value="1"/>
</dbReference>
<organism evidence="9 10">
    <name type="scientific">Methanobrevibacter olleyae</name>
    <dbReference type="NCBI Taxonomy" id="294671"/>
    <lineage>
        <taxon>Archaea</taxon>
        <taxon>Methanobacteriati</taxon>
        <taxon>Methanobacteriota</taxon>
        <taxon>Methanomada group</taxon>
        <taxon>Methanobacteria</taxon>
        <taxon>Methanobacteriales</taxon>
        <taxon>Methanobacteriaceae</taxon>
        <taxon>Methanobrevibacter</taxon>
    </lineage>
</organism>
<dbReference type="Pfam" id="PF17777">
    <property type="entry name" value="RL10P_insert"/>
    <property type="match status" value="1"/>
</dbReference>
<gene>
    <name evidence="6" type="primary">rpl10</name>
    <name evidence="6" type="synonym">rplP0</name>
    <name evidence="9" type="ORF">E7Z75_01725</name>
</gene>
<evidence type="ECO:0000259" key="8">
    <source>
        <dbReference type="Pfam" id="PF17777"/>
    </source>
</evidence>
<keyword evidence="4 6" id="KW-0689">Ribosomal protein</keyword>
<dbReference type="Gene3D" id="3.90.105.20">
    <property type="match status" value="1"/>
</dbReference>
<evidence type="ECO:0000256" key="6">
    <source>
        <dbReference type="HAMAP-Rule" id="MF_00280"/>
    </source>
</evidence>
<dbReference type="GO" id="GO:0070180">
    <property type="term" value="F:large ribosomal subunit rRNA binding"/>
    <property type="evidence" value="ECO:0007669"/>
    <property type="project" value="UniProtKB-UniRule"/>
</dbReference>
<dbReference type="InterPro" id="IPR043141">
    <property type="entry name" value="Ribosomal_uL10-like_sf"/>
</dbReference>
<dbReference type="EMBL" id="SUTG01000004">
    <property type="protein sequence ID" value="MBE6511859.1"/>
    <property type="molecule type" value="Genomic_DNA"/>
</dbReference>
<keyword evidence="5 6" id="KW-0687">Ribonucleoprotein</keyword>
<dbReference type="PANTHER" id="PTHR45699">
    <property type="entry name" value="60S ACIDIC RIBOSOMAL PROTEIN P0"/>
    <property type="match status" value="1"/>
</dbReference>
<dbReference type="InterPro" id="IPR043164">
    <property type="entry name" value="Ribosomal_uL10-like_insert_sf"/>
</dbReference>
<evidence type="ECO:0000256" key="2">
    <source>
        <dbReference type="ARBA" id="ARBA00022730"/>
    </source>
</evidence>
<feature type="region of interest" description="Disordered" evidence="7">
    <location>
        <begin position="304"/>
        <end position="335"/>
    </location>
</feature>
<feature type="domain" description="Large ribosomal subunit protein uL10-like insertion" evidence="8">
    <location>
        <begin position="109"/>
        <end position="179"/>
    </location>
</feature>
<evidence type="ECO:0000313" key="10">
    <source>
        <dbReference type="Proteomes" id="UP000732619"/>
    </source>
</evidence>
<comment type="similarity">
    <text evidence="1 6">Belongs to the universal ribosomal protein uL10 family.</text>
</comment>
<dbReference type="Gene3D" id="3.30.70.1730">
    <property type="match status" value="1"/>
</dbReference>
<evidence type="ECO:0000256" key="5">
    <source>
        <dbReference type="ARBA" id="ARBA00023274"/>
    </source>
</evidence>
<proteinExistence type="inferred from homology"/>
<dbReference type="Gene3D" id="6.10.140.760">
    <property type="match status" value="1"/>
</dbReference>
<evidence type="ECO:0000313" key="9">
    <source>
        <dbReference type="EMBL" id="MBE6511859.1"/>
    </source>
</evidence>
<dbReference type="GO" id="GO:0000027">
    <property type="term" value="P:ribosomal large subunit assembly"/>
    <property type="evidence" value="ECO:0007669"/>
    <property type="project" value="TreeGrafter"/>
</dbReference>
<dbReference type="AlphaFoldDB" id="A0A8T3VW35"/>
<evidence type="ECO:0000256" key="7">
    <source>
        <dbReference type="SAM" id="MobiDB-lite"/>
    </source>
</evidence>
<keyword evidence="2 6" id="KW-0699">rRNA-binding</keyword>
<evidence type="ECO:0000256" key="4">
    <source>
        <dbReference type="ARBA" id="ARBA00022980"/>
    </source>
</evidence>